<dbReference type="InterPro" id="IPR001227">
    <property type="entry name" value="Ac_transferase_dom_sf"/>
</dbReference>
<dbReference type="GO" id="GO:0016740">
    <property type="term" value="F:transferase activity"/>
    <property type="evidence" value="ECO:0007669"/>
    <property type="project" value="InterPro"/>
</dbReference>
<proteinExistence type="predicted"/>
<evidence type="ECO:0000313" key="1">
    <source>
        <dbReference type="EMBL" id="KAK4212330.1"/>
    </source>
</evidence>
<keyword evidence="2" id="KW-1185">Reference proteome</keyword>
<organism evidence="1 2">
    <name type="scientific">Rhypophila decipiens</name>
    <dbReference type="NCBI Taxonomy" id="261697"/>
    <lineage>
        <taxon>Eukaryota</taxon>
        <taxon>Fungi</taxon>
        <taxon>Dikarya</taxon>
        <taxon>Ascomycota</taxon>
        <taxon>Pezizomycotina</taxon>
        <taxon>Sordariomycetes</taxon>
        <taxon>Sordariomycetidae</taxon>
        <taxon>Sordariales</taxon>
        <taxon>Naviculisporaceae</taxon>
        <taxon>Rhypophila</taxon>
    </lineage>
</organism>
<dbReference type="EMBL" id="MU858130">
    <property type="protein sequence ID" value="KAK4212330.1"/>
    <property type="molecule type" value="Genomic_DNA"/>
</dbReference>
<sequence>MSQRPFRDVVVCAPIPVPVRVQVSTLTVRQLRDELEQLARPESSFLGNVHARFKSQTDLVARDKAVLNFSSLPSMVRVSRDGGGNLAGSNEALESRYWDDNMAQSVLFSQAVEHAMMGVLPPPLDADRQMSLQHEPFDAMVIEVGPHPALRSPVLDNIRSVPADVAEGNDDIFVEEAPRRQRVSLIPFLEAGATTKKAARMTSGLGIVSAM</sequence>
<dbReference type="Proteomes" id="UP001301769">
    <property type="component" value="Unassembled WGS sequence"/>
</dbReference>
<reference evidence="1" key="2">
    <citation type="submission" date="2023-05" db="EMBL/GenBank/DDBJ databases">
        <authorList>
            <consortium name="Lawrence Berkeley National Laboratory"/>
            <person name="Steindorff A."/>
            <person name="Hensen N."/>
            <person name="Bonometti L."/>
            <person name="Westerberg I."/>
            <person name="Brannstrom I.O."/>
            <person name="Guillou S."/>
            <person name="Cros-Aarteil S."/>
            <person name="Calhoun S."/>
            <person name="Haridas S."/>
            <person name="Kuo A."/>
            <person name="Mondo S."/>
            <person name="Pangilinan J."/>
            <person name="Riley R."/>
            <person name="Labutti K."/>
            <person name="Andreopoulos B."/>
            <person name="Lipzen A."/>
            <person name="Chen C."/>
            <person name="Yanf M."/>
            <person name="Daum C."/>
            <person name="Ng V."/>
            <person name="Clum A."/>
            <person name="Ohm R."/>
            <person name="Martin F."/>
            <person name="Silar P."/>
            <person name="Natvig D."/>
            <person name="Lalanne C."/>
            <person name="Gautier V."/>
            <person name="Ament-Velasquez S.L."/>
            <person name="Kruys A."/>
            <person name="Hutchinson M.I."/>
            <person name="Powell A.J."/>
            <person name="Barry K."/>
            <person name="Miller A.N."/>
            <person name="Grigoriev I.V."/>
            <person name="Debuchy R."/>
            <person name="Gladieux P."/>
            <person name="Thoren M.H."/>
            <person name="Johannesson H."/>
        </authorList>
    </citation>
    <scope>NUCLEOTIDE SEQUENCE</scope>
    <source>
        <strain evidence="1">PSN293</strain>
    </source>
</reference>
<gene>
    <name evidence="1" type="ORF">QBC37DRAFT_401676</name>
</gene>
<reference evidence="1" key="1">
    <citation type="journal article" date="2023" name="Mol. Phylogenet. Evol.">
        <title>Genome-scale phylogeny and comparative genomics of the fungal order Sordariales.</title>
        <authorList>
            <person name="Hensen N."/>
            <person name="Bonometti L."/>
            <person name="Westerberg I."/>
            <person name="Brannstrom I.O."/>
            <person name="Guillou S."/>
            <person name="Cros-Aarteil S."/>
            <person name="Calhoun S."/>
            <person name="Haridas S."/>
            <person name="Kuo A."/>
            <person name="Mondo S."/>
            <person name="Pangilinan J."/>
            <person name="Riley R."/>
            <person name="LaButti K."/>
            <person name="Andreopoulos B."/>
            <person name="Lipzen A."/>
            <person name="Chen C."/>
            <person name="Yan M."/>
            <person name="Daum C."/>
            <person name="Ng V."/>
            <person name="Clum A."/>
            <person name="Steindorff A."/>
            <person name="Ohm R.A."/>
            <person name="Martin F."/>
            <person name="Silar P."/>
            <person name="Natvig D.O."/>
            <person name="Lalanne C."/>
            <person name="Gautier V."/>
            <person name="Ament-Velasquez S.L."/>
            <person name="Kruys A."/>
            <person name="Hutchinson M.I."/>
            <person name="Powell A.J."/>
            <person name="Barry K."/>
            <person name="Miller A.N."/>
            <person name="Grigoriev I.V."/>
            <person name="Debuchy R."/>
            <person name="Gladieux P."/>
            <person name="Hiltunen Thoren M."/>
            <person name="Johannesson H."/>
        </authorList>
    </citation>
    <scope>NUCLEOTIDE SEQUENCE</scope>
    <source>
        <strain evidence="1">PSN293</strain>
    </source>
</reference>
<accession>A0AAN6Y6R3</accession>
<protein>
    <submittedName>
        <fullName evidence="1">Uncharacterized protein</fullName>
    </submittedName>
</protein>
<dbReference type="Gene3D" id="3.40.366.10">
    <property type="entry name" value="Malonyl-Coenzyme A Acyl Carrier Protein, domain 2"/>
    <property type="match status" value="1"/>
</dbReference>
<name>A0AAN6Y6R3_9PEZI</name>
<comment type="caution">
    <text evidence="1">The sequence shown here is derived from an EMBL/GenBank/DDBJ whole genome shotgun (WGS) entry which is preliminary data.</text>
</comment>
<evidence type="ECO:0000313" key="2">
    <source>
        <dbReference type="Proteomes" id="UP001301769"/>
    </source>
</evidence>
<dbReference type="AlphaFoldDB" id="A0AAN6Y6R3"/>